<dbReference type="NCBIfam" id="TIGR00797">
    <property type="entry name" value="matE"/>
    <property type="match status" value="1"/>
</dbReference>
<dbReference type="InterPro" id="IPR045069">
    <property type="entry name" value="MATE_euk"/>
</dbReference>
<dbReference type="InterPro" id="IPR002528">
    <property type="entry name" value="MATE_fam"/>
</dbReference>
<feature type="transmembrane region" description="Helical" evidence="6">
    <location>
        <begin position="257"/>
        <end position="277"/>
    </location>
</feature>
<evidence type="ECO:0000256" key="6">
    <source>
        <dbReference type="RuleBase" id="RU004914"/>
    </source>
</evidence>
<dbReference type="GO" id="GO:0016020">
    <property type="term" value="C:membrane"/>
    <property type="evidence" value="ECO:0007669"/>
    <property type="project" value="UniProtKB-SubCell"/>
</dbReference>
<gene>
    <name evidence="8" type="ORF">URODEC1_LOCUS70069</name>
</gene>
<keyword evidence="3 6" id="KW-0812">Transmembrane</keyword>
<reference evidence="8 9" key="2">
    <citation type="submission" date="2024-10" db="EMBL/GenBank/DDBJ databases">
        <authorList>
            <person name="Ryan C."/>
        </authorList>
    </citation>
    <scope>NUCLEOTIDE SEQUENCE [LARGE SCALE GENOMIC DNA]</scope>
</reference>
<feature type="region of interest" description="Disordered" evidence="7">
    <location>
        <begin position="1"/>
        <end position="23"/>
    </location>
</feature>
<sequence>MAHEQAGTADCEPHLPPPPPADDGCWQGPAAVAEMKRLLRLAGPIAASCFLENAVILMSLMFVGHLGKLNLAGASLAIAITNATGRNIIIGMSTALDTLCGQAFGAGQYHLLGIYKQRGMLVIGLACVPFAFVWAFAGEILAVLLRQDRAVAAEAGAYARWLIPSIFLSVPLQCHVRFLQAQSLVLPAMASSGATALCHAALCWALVYKAGMGSKGAALANAVSCALNLVILALYVRMSSACRRTWNGFSMEAFKELRPFAALAVPSGLMICLEFWASQIVVLLSGLLPNPQLETSVLAICVLQLFCSLDSAILLFMIPLGLTYSVSTRVSNELGAGQPQAAKLAAKVVMCIALSSGFTLTLAMILLRNVWGHMYSNDREVLAYFAKMLPVVGISFFMDSINGTLSGVITGCGKQKIGAAINLGAFYLAGIPVSALLAFVFHMNGKGLWLGIVCGGLTKVIFFASIVWFTDWNKETVKAKDRLFGSSLRVS</sequence>
<feature type="transmembrane region" description="Helical" evidence="6">
    <location>
        <begin position="297"/>
        <end position="323"/>
    </location>
</feature>
<evidence type="ECO:0000256" key="1">
    <source>
        <dbReference type="ARBA" id="ARBA00004141"/>
    </source>
</evidence>
<feature type="transmembrane region" description="Helical" evidence="6">
    <location>
        <begin position="219"/>
        <end position="236"/>
    </location>
</feature>
<reference evidence="9" key="1">
    <citation type="submission" date="2024-06" db="EMBL/GenBank/DDBJ databases">
        <authorList>
            <person name="Ryan C."/>
        </authorList>
    </citation>
    <scope>NUCLEOTIDE SEQUENCE [LARGE SCALE GENOMIC DNA]</scope>
</reference>
<keyword evidence="4 6" id="KW-1133">Transmembrane helix</keyword>
<evidence type="ECO:0000256" key="4">
    <source>
        <dbReference type="ARBA" id="ARBA00022989"/>
    </source>
</evidence>
<comment type="subcellular location">
    <subcellularLocation>
        <location evidence="1">Membrane</location>
        <topology evidence="1">Multi-pass membrane protein</topology>
    </subcellularLocation>
</comment>
<feature type="transmembrane region" description="Helical" evidence="6">
    <location>
        <begin position="121"/>
        <end position="145"/>
    </location>
</feature>
<proteinExistence type="inferred from homology"/>
<dbReference type="AlphaFoldDB" id="A0ABC9BYZ1"/>
<feature type="transmembrane region" description="Helical" evidence="6">
    <location>
        <begin position="184"/>
        <end position="207"/>
    </location>
</feature>
<dbReference type="CDD" id="cd13132">
    <property type="entry name" value="MATE_eukaryotic"/>
    <property type="match status" value="1"/>
</dbReference>
<feature type="transmembrane region" description="Helical" evidence="6">
    <location>
        <begin position="419"/>
        <end position="441"/>
    </location>
</feature>
<accession>A0ABC9BYZ1</accession>
<feature type="transmembrane region" description="Helical" evidence="6">
    <location>
        <begin position="447"/>
        <end position="470"/>
    </location>
</feature>
<protein>
    <recommendedName>
        <fullName evidence="6">Protein DETOXIFICATION</fullName>
    </recommendedName>
    <alternativeName>
        <fullName evidence="6">Multidrug and toxic compound extrusion protein</fullName>
    </alternativeName>
</protein>
<evidence type="ECO:0000313" key="8">
    <source>
        <dbReference type="EMBL" id="CAL5010591.1"/>
    </source>
</evidence>
<keyword evidence="5 6" id="KW-0472">Membrane</keyword>
<dbReference type="Pfam" id="PF01554">
    <property type="entry name" value="MatE"/>
    <property type="match status" value="2"/>
</dbReference>
<dbReference type="Proteomes" id="UP001497457">
    <property type="component" value="Chromosome 28b"/>
</dbReference>
<comment type="similarity">
    <text evidence="2 6">Belongs to the multi antimicrobial extrusion (MATE) (TC 2.A.66.1) family.</text>
</comment>
<feature type="transmembrane region" description="Helical" evidence="6">
    <location>
        <begin position="344"/>
        <end position="366"/>
    </location>
</feature>
<evidence type="ECO:0000256" key="5">
    <source>
        <dbReference type="ARBA" id="ARBA00023136"/>
    </source>
</evidence>
<evidence type="ECO:0000313" key="9">
    <source>
        <dbReference type="Proteomes" id="UP001497457"/>
    </source>
</evidence>
<organism evidence="8 9">
    <name type="scientific">Urochloa decumbens</name>
    <dbReference type="NCBI Taxonomy" id="240449"/>
    <lineage>
        <taxon>Eukaryota</taxon>
        <taxon>Viridiplantae</taxon>
        <taxon>Streptophyta</taxon>
        <taxon>Embryophyta</taxon>
        <taxon>Tracheophyta</taxon>
        <taxon>Spermatophyta</taxon>
        <taxon>Magnoliopsida</taxon>
        <taxon>Liliopsida</taxon>
        <taxon>Poales</taxon>
        <taxon>Poaceae</taxon>
        <taxon>PACMAD clade</taxon>
        <taxon>Panicoideae</taxon>
        <taxon>Panicodae</taxon>
        <taxon>Paniceae</taxon>
        <taxon>Melinidinae</taxon>
        <taxon>Urochloa</taxon>
    </lineage>
</organism>
<evidence type="ECO:0000256" key="7">
    <source>
        <dbReference type="SAM" id="MobiDB-lite"/>
    </source>
</evidence>
<name>A0ABC9BYZ1_9POAL</name>
<dbReference type="PANTHER" id="PTHR11206">
    <property type="entry name" value="MULTIDRUG RESISTANCE PROTEIN"/>
    <property type="match status" value="1"/>
</dbReference>
<keyword evidence="9" id="KW-1185">Reference proteome</keyword>
<feature type="transmembrane region" description="Helical" evidence="6">
    <location>
        <begin position="41"/>
        <end position="63"/>
    </location>
</feature>
<evidence type="ECO:0000256" key="2">
    <source>
        <dbReference type="ARBA" id="ARBA00010199"/>
    </source>
</evidence>
<dbReference type="EMBL" id="OZ075138">
    <property type="protein sequence ID" value="CAL5010591.1"/>
    <property type="molecule type" value="Genomic_DNA"/>
</dbReference>
<evidence type="ECO:0000256" key="3">
    <source>
        <dbReference type="ARBA" id="ARBA00022692"/>
    </source>
</evidence>
<feature type="transmembrane region" description="Helical" evidence="6">
    <location>
        <begin position="381"/>
        <end position="398"/>
    </location>
</feature>